<dbReference type="InterPro" id="IPR024079">
    <property type="entry name" value="MetalloPept_cat_dom_sf"/>
</dbReference>
<organism evidence="7 8">
    <name type="scientific">Aureimonas pseudogalii</name>
    <dbReference type="NCBI Taxonomy" id="1744844"/>
    <lineage>
        <taxon>Bacteria</taxon>
        <taxon>Pseudomonadati</taxon>
        <taxon>Pseudomonadota</taxon>
        <taxon>Alphaproteobacteria</taxon>
        <taxon>Hyphomicrobiales</taxon>
        <taxon>Aurantimonadaceae</taxon>
        <taxon>Aureimonas</taxon>
    </lineage>
</organism>
<dbReference type="GO" id="GO:0006508">
    <property type="term" value="P:proteolysis"/>
    <property type="evidence" value="ECO:0007669"/>
    <property type="project" value="UniProtKB-KW"/>
</dbReference>
<protein>
    <recommendedName>
        <fullName evidence="6">Peptidase metallopeptidase domain-containing protein</fullName>
    </recommendedName>
</protein>
<evidence type="ECO:0000256" key="1">
    <source>
        <dbReference type="ARBA" id="ARBA00022670"/>
    </source>
</evidence>
<dbReference type="SMART" id="SM00235">
    <property type="entry name" value="ZnMc"/>
    <property type="match status" value="1"/>
</dbReference>
<dbReference type="InterPro" id="IPR006026">
    <property type="entry name" value="Peptidase_Metallo"/>
</dbReference>
<dbReference type="GO" id="GO:0004222">
    <property type="term" value="F:metalloendopeptidase activity"/>
    <property type="evidence" value="ECO:0007669"/>
    <property type="project" value="InterPro"/>
</dbReference>
<dbReference type="SUPFAM" id="SSF55486">
    <property type="entry name" value="Metalloproteases ('zincins'), catalytic domain"/>
    <property type="match status" value="1"/>
</dbReference>
<evidence type="ECO:0000313" key="8">
    <source>
        <dbReference type="Proteomes" id="UP000542776"/>
    </source>
</evidence>
<dbReference type="AlphaFoldDB" id="A0A7W6EGX6"/>
<reference evidence="7 8" key="1">
    <citation type="submission" date="2020-08" db="EMBL/GenBank/DDBJ databases">
        <title>Genomic Encyclopedia of Type Strains, Phase IV (KMG-IV): sequencing the most valuable type-strain genomes for metagenomic binning, comparative biology and taxonomic classification.</title>
        <authorList>
            <person name="Goeker M."/>
        </authorList>
    </citation>
    <scope>NUCLEOTIDE SEQUENCE [LARGE SCALE GENOMIC DNA]</scope>
    <source>
        <strain evidence="7 8">DSM 102238</strain>
    </source>
</reference>
<name>A0A7W6EGX6_9HYPH</name>
<dbReference type="PANTHER" id="PTHR10201">
    <property type="entry name" value="MATRIX METALLOPROTEINASE"/>
    <property type="match status" value="1"/>
</dbReference>
<evidence type="ECO:0000259" key="6">
    <source>
        <dbReference type="SMART" id="SM00235"/>
    </source>
</evidence>
<dbReference type="Gene3D" id="3.40.390.10">
    <property type="entry name" value="Collagenase (Catalytic Domain)"/>
    <property type="match status" value="1"/>
</dbReference>
<keyword evidence="2" id="KW-0479">Metal-binding</keyword>
<gene>
    <name evidence="7" type="ORF">GGR04_001650</name>
</gene>
<dbReference type="Proteomes" id="UP000542776">
    <property type="component" value="Unassembled WGS sequence"/>
</dbReference>
<feature type="domain" description="Peptidase metallopeptidase" evidence="6">
    <location>
        <begin position="6"/>
        <end position="179"/>
    </location>
</feature>
<dbReference type="Pfam" id="PF18885">
    <property type="entry name" value="DUF5648"/>
    <property type="match status" value="1"/>
</dbReference>
<dbReference type="EMBL" id="JACIEK010000002">
    <property type="protein sequence ID" value="MBB3997814.1"/>
    <property type="molecule type" value="Genomic_DNA"/>
</dbReference>
<keyword evidence="8" id="KW-1185">Reference proteome</keyword>
<evidence type="ECO:0000256" key="4">
    <source>
        <dbReference type="ARBA" id="ARBA00022833"/>
    </source>
</evidence>
<evidence type="ECO:0000313" key="7">
    <source>
        <dbReference type="EMBL" id="MBB3997814.1"/>
    </source>
</evidence>
<keyword evidence="4" id="KW-0862">Zinc</keyword>
<dbReference type="PRINTS" id="PR00138">
    <property type="entry name" value="MATRIXIN"/>
</dbReference>
<keyword evidence="5" id="KW-0482">Metalloprotease</keyword>
<keyword evidence="3" id="KW-0378">Hydrolase</keyword>
<dbReference type="InterPro" id="IPR043708">
    <property type="entry name" value="DUF5648"/>
</dbReference>
<evidence type="ECO:0000256" key="2">
    <source>
        <dbReference type="ARBA" id="ARBA00022723"/>
    </source>
</evidence>
<dbReference type="GO" id="GO:0031012">
    <property type="term" value="C:extracellular matrix"/>
    <property type="evidence" value="ECO:0007669"/>
    <property type="project" value="InterPro"/>
</dbReference>
<evidence type="ECO:0000256" key="3">
    <source>
        <dbReference type="ARBA" id="ARBA00022801"/>
    </source>
</evidence>
<keyword evidence="1" id="KW-0645">Protease</keyword>
<proteinExistence type="predicted"/>
<dbReference type="Pfam" id="PF00413">
    <property type="entry name" value="Peptidase_M10"/>
    <property type="match status" value="1"/>
</dbReference>
<accession>A0A7W6EGX6</accession>
<dbReference type="RefSeq" id="WP_183199341.1">
    <property type="nucleotide sequence ID" value="NZ_JACIEK010000002.1"/>
</dbReference>
<comment type="caution">
    <text evidence="7">The sequence shown here is derived from an EMBL/GenBank/DDBJ whole genome shotgun (WGS) entry which is preliminary data.</text>
</comment>
<evidence type="ECO:0000256" key="5">
    <source>
        <dbReference type="ARBA" id="ARBA00023049"/>
    </source>
</evidence>
<dbReference type="InterPro" id="IPR021190">
    <property type="entry name" value="Pept_M10A"/>
</dbReference>
<dbReference type="InterPro" id="IPR001818">
    <property type="entry name" value="Pept_M10_metallopeptidase"/>
</dbReference>
<sequence length="341" mass="37646">MAINSNGAKWGPQTLGTNGGTVTWQFDASFDALAATGRAPVNVFMAAVQNAFALWESFANIDFQQVSSSAAAQIDVGAAAFDGPNGTLGQANWLFYDKSPLDQFVSASVNLDQAETWNVVPASPLPNAYDVFAVAMHEIGHAIGLDHSADPNSLMYYQLNDQRGPASIDRAAIQEIYGARPFDATPDTEAAGSPSQDVFRFYNETTRTHFYTNSTAERDQVLARLPQFRFEGNAFDTVNSNDSDAIDVYRFYNQRTQTHFYTASAAERDEVMRTLPQFRFEGVGYKASATDGGGEFDALYRFYNTETGTHFYTTNEEEMITVLDTLPQYRYEGISAFVDFA</sequence>
<dbReference type="GO" id="GO:0008270">
    <property type="term" value="F:zinc ion binding"/>
    <property type="evidence" value="ECO:0007669"/>
    <property type="project" value="InterPro"/>
</dbReference>
<dbReference type="PANTHER" id="PTHR10201:SF323">
    <property type="entry name" value="MATRIX METALLOPROTEINASE-21"/>
    <property type="match status" value="1"/>
</dbReference>